<evidence type="ECO:0000313" key="1">
    <source>
        <dbReference type="EMBL" id="MBP1936123.1"/>
    </source>
</evidence>
<reference evidence="1 2" key="1">
    <citation type="submission" date="2021-03" db="EMBL/GenBank/DDBJ databases">
        <title>Genomic Encyclopedia of Type Strains, Phase IV (KMG-IV): sequencing the most valuable type-strain genomes for metagenomic binning, comparative biology and taxonomic classification.</title>
        <authorList>
            <person name="Goeker M."/>
        </authorList>
    </citation>
    <scope>NUCLEOTIDE SEQUENCE [LARGE SCALE GENOMIC DNA]</scope>
    <source>
        <strain evidence="1 2">DSM 23491</strain>
    </source>
</reference>
<protein>
    <submittedName>
        <fullName evidence="1">Uncharacterized protein</fullName>
    </submittedName>
</protein>
<name>A0ABS4H0R2_9BACL</name>
<proteinExistence type="predicted"/>
<keyword evidence="2" id="KW-1185">Reference proteome</keyword>
<comment type="caution">
    <text evidence="1">The sequence shown here is derived from an EMBL/GenBank/DDBJ whole genome shotgun (WGS) entry which is preliminary data.</text>
</comment>
<dbReference type="EMBL" id="JAGGKP010000001">
    <property type="protein sequence ID" value="MBP1936123.1"/>
    <property type="molecule type" value="Genomic_DNA"/>
</dbReference>
<sequence length="71" mass="7446">MISNVSHPLAVVRFAMSGLFPVSSAHTYRLFAIDFSVLFPSAVVPSSNVSQVPMVVRLAISGLAPALSADT</sequence>
<evidence type="ECO:0000313" key="2">
    <source>
        <dbReference type="Proteomes" id="UP001519273"/>
    </source>
</evidence>
<dbReference type="Proteomes" id="UP001519273">
    <property type="component" value="Unassembled WGS sequence"/>
</dbReference>
<organism evidence="1 2">
    <name type="scientific">Paenibacillus sediminis</name>
    <dbReference type="NCBI Taxonomy" id="664909"/>
    <lineage>
        <taxon>Bacteria</taxon>
        <taxon>Bacillati</taxon>
        <taxon>Bacillota</taxon>
        <taxon>Bacilli</taxon>
        <taxon>Bacillales</taxon>
        <taxon>Paenibacillaceae</taxon>
        <taxon>Paenibacillus</taxon>
    </lineage>
</organism>
<gene>
    <name evidence="1" type="ORF">J2Z20_000984</name>
</gene>
<accession>A0ABS4H0R2</accession>
<dbReference type="RefSeq" id="WP_209845910.1">
    <property type="nucleotide sequence ID" value="NZ_CBCRVE010000002.1"/>
</dbReference>